<dbReference type="EMBL" id="JAMFTQ010000012">
    <property type="protein sequence ID" value="MCP1388299.1"/>
    <property type="molecule type" value="Genomic_DNA"/>
</dbReference>
<dbReference type="Pfam" id="PF09481">
    <property type="entry name" value="CRISPR_Cse1"/>
    <property type="match status" value="1"/>
</dbReference>
<protein>
    <submittedName>
        <fullName evidence="1">Type I-E CRISPR-associated protein Cse1/CasA</fullName>
    </submittedName>
</protein>
<dbReference type="NCBIfam" id="TIGR02547">
    <property type="entry name" value="casA_cse1"/>
    <property type="match status" value="1"/>
</dbReference>
<proteinExistence type="predicted"/>
<accession>A0ABT1G2P6</accession>
<dbReference type="Proteomes" id="UP001204000">
    <property type="component" value="Unassembled WGS sequence"/>
</dbReference>
<name>A0ABT1G2P6_9CORY</name>
<organism evidence="1 2">
    <name type="scientific">Corynebacterium stercoris</name>
    <dbReference type="NCBI Taxonomy" id="2943490"/>
    <lineage>
        <taxon>Bacteria</taxon>
        <taxon>Bacillati</taxon>
        <taxon>Actinomycetota</taxon>
        <taxon>Actinomycetes</taxon>
        <taxon>Mycobacteriales</taxon>
        <taxon>Corynebacteriaceae</taxon>
        <taxon>Corynebacterium</taxon>
    </lineage>
</organism>
<dbReference type="Gene3D" id="1.10.132.100">
    <property type="match status" value="1"/>
</dbReference>
<dbReference type="RefSeq" id="WP_253578696.1">
    <property type="nucleotide sequence ID" value="NZ_JAMFTQ010000012.1"/>
</dbReference>
<gene>
    <name evidence="1" type="primary">casA</name>
    <name evidence="1" type="ORF">M5J20_08890</name>
</gene>
<keyword evidence="2" id="KW-1185">Reference proteome</keyword>
<reference evidence="1" key="1">
    <citation type="submission" date="2022-05" db="EMBL/GenBank/DDBJ databases">
        <title>Corynebacterium sp. TA-R-1 sp. nov., isolated from human feces.</title>
        <authorList>
            <person name="Shamsuzzaman M."/>
            <person name="Dahal R.H."/>
        </authorList>
    </citation>
    <scope>NUCLEOTIDE SEQUENCE</scope>
    <source>
        <strain evidence="1">TA-R-1</strain>
    </source>
</reference>
<sequence length="554" mass="60510">MTFNLVDHEWVACHVNGEKRIASLRELFDGSTPATAVMGDSPTQDYAVLRVLLAVFWRAHHAELAENLTSKRARDDFEWEEWFVDTRTALLATGRDEAVLSYLDKYFDRFDLLDSEQPFMQVADLVACNGTTQSVSRIVPEAEHDYFTMRTGDGREALGLAEAARWLIHCQAYDYSGIKTGAVGDPRVKGGRGYPIGTGWSGMTGGTVIVGSTLLETLILNTTASSVLEDSLPVWERDQDTAAPRLVPPSGAAEFATWQARRIRLYEEDGLVTRVLVSNGDGIPDAGLNAFGDPMTPYRYSPNKSKKGKPAYYPRPYDMRQTMWRSLDPLIAVDKDAQYDGAETAPQRPQTLTNLAEIAADTGQDEVFDVALVSMEYGAQSSSVAVTMSASIGLPLAVLRGDDLGAEVRRDVRNAAAATAAARYSLGRFAGQLLQAAGGEYAFGQEPADRLFAELEPQFVAWLRGVTAENIEAKSVDWQRTVRQVVLETAHELIAGAGPRALIGRLEGAGQDGGDGRILNAGTAARQLRRRLDKDLPLSVQKDSVIQTEKGMNE</sequence>
<evidence type="ECO:0000313" key="1">
    <source>
        <dbReference type="EMBL" id="MCP1388299.1"/>
    </source>
</evidence>
<dbReference type="InterPro" id="IPR013381">
    <property type="entry name" value="CRISPR-assoc_prot_Cse1"/>
</dbReference>
<evidence type="ECO:0000313" key="2">
    <source>
        <dbReference type="Proteomes" id="UP001204000"/>
    </source>
</evidence>
<comment type="caution">
    <text evidence="1">The sequence shown here is derived from an EMBL/GenBank/DDBJ whole genome shotgun (WGS) entry which is preliminary data.</text>
</comment>